<comment type="caution">
    <text evidence="8">The sequence shown here is derived from an EMBL/GenBank/DDBJ whole genome shotgun (WGS) entry which is preliminary data.</text>
</comment>
<dbReference type="GO" id="GO:0016887">
    <property type="term" value="F:ATP hydrolysis activity"/>
    <property type="evidence" value="ECO:0007669"/>
    <property type="project" value="InterPro"/>
</dbReference>
<dbReference type="PANTHER" id="PTHR42711:SF5">
    <property type="entry name" value="ABC TRANSPORTER ATP-BINDING PROTEIN NATA"/>
    <property type="match status" value="1"/>
</dbReference>
<dbReference type="PROSITE" id="PS00211">
    <property type="entry name" value="ABC_TRANSPORTER_1"/>
    <property type="match status" value="1"/>
</dbReference>
<gene>
    <name evidence="7" type="ORF">WQQ_00930</name>
    <name evidence="8" type="ORF">WQQ_02800</name>
</gene>
<keyword evidence="3" id="KW-0536">Nodulation</keyword>
<dbReference type="CDD" id="cd03230">
    <property type="entry name" value="ABC_DR_subfamily_A"/>
    <property type="match status" value="1"/>
</dbReference>
<dbReference type="PATRIC" id="fig|1172194.4.peg.268"/>
<dbReference type="InterPro" id="IPR050763">
    <property type="entry name" value="ABC_transporter_ATP-binding"/>
</dbReference>
<organism evidence="8 9">
    <name type="scientific">Hydrocarboniphaga effusa AP103</name>
    <dbReference type="NCBI Taxonomy" id="1172194"/>
    <lineage>
        <taxon>Bacteria</taxon>
        <taxon>Pseudomonadati</taxon>
        <taxon>Pseudomonadota</taxon>
        <taxon>Gammaproteobacteria</taxon>
        <taxon>Nevskiales</taxon>
        <taxon>Nevskiaceae</taxon>
        <taxon>Hydrocarboniphaga</taxon>
    </lineage>
</organism>
<dbReference type="SUPFAM" id="SSF52540">
    <property type="entry name" value="P-loop containing nucleoside triphosphate hydrolases"/>
    <property type="match status" value="1"/>
</dbReference>
<feature type="domain" description="ABC transporter" evidence="6">
    <location>
        <begin position="26"/>
        <end position="255"/>
    </location>
</feature>
<dbReference type="InterPro" id="IPR027417">
    <property type="entry name" value="P-loop_NTPase"/>
</dbReference>
<evidence type="ECO:0000259" key="6">
    <source>
        <dbReference type="PROSITE" id="PS50893"/>
    </source>
</evidence>
<evidence type="ECO:0000256" key="2">
    <source>
        <dbReference type="ARBA" id="ARBA00022448"/>
    </source>
</evidence>
<evidence type="ECO:0000313" key="7">
    <source>
        <dbReference type="EMBL" id="EIT69956.1"/>
    </source>
</evidence>
<evidence type="ECO:0000313" key="9">
    <source>
        <dbReference type="Proteomes" id="UP000003704"/>
    </source>
</evidence>
<keyword evidence="5" id="KW-0067">ATP-binding</keyword>
<dbReference type="Gene3D" id="3.40.50.300">
    <property type="entry name" value="P-loop containing nucleotide triphosphate hydrolases"/>
    <property type="match status" value="1"/>
</dbReference>
<dbReference type="EMBL" id="AKGD01000001">
    <property type="protein sequence ID" value="EIT69956.1"/>
    <property type="molecule type" value="Genomic_DNA"/>
</dbReference>
<dbReference type="AlphaFoldDB" id="I8T8R2"/>
<name>I8T8R2_9GAMM</name>
<dbReference type="InterPro" id="IPR003439">
    <property type="entry name" value="ABC_transporter-like_ATP-bd"/>
</dbReference>
<protein>
    <submittedName>
        <fullName evidence="8">ABC transporter related-protein</fullName>
    </submittedName>
</protein>
<evidence type="ECO:0000256" key="3">
    <source>
        <dbReference type="ARBA" id="ARBA00022458"/>
    </source>
</evidence>
<keyword evidence="9" id="KW-1185">Reference proteome</keyword>
<reference evidence="8" key="2">
    <citation type="submission" date="2012-05" db="EMBL/GenBank/DDBJ databases">
        <authorList>
            <person name="Park J.-H."/>
            <person name="Zylstra G.J."/>
            <person name="Chae J.-C."/>
        </authorList>
    </citation>
    <scope>NUCLEOTIDE SEQUENCE</scope>
    <source>
        <strain evidence="8">AP103</strain>
    </source>
</reference>
<keyword evidence="2" id="KW-0813">Transport</keyword>
<evidence type="ECO:0000256" key="1">
    <source>
        <dbReference type="ARBA" id="ARBA00005417"/>
    </source>
</evidence>
<proteinExistence type="inferred from homology"/>
<dbReference type="SMART" id="SM00382">
    <property type="entry name" value="AAA"/>
    <property type="match status" value="1"/>
</dbReference>
<dbReference type="GO" id="GO:0005524">
    <property type="term" value="F:ATP binding"/>
    <property type="evidence" value="ECO:0007669"/>
    <property type="project" value="UniProtKB-KW"/>
</dbReference>
<dbReference type="PROSITE" id="PS50893">
    <property type="entry name" value="ABC_TRANSPORTER_2"/>
    <property type="match status" value="1"/>
</dbReference>
<reference evidence="8 9" key="1">
    <citation type="journal article" date="2012" name="J. Bacteriol.">
        <title>Genome Sequence of n-Alkane-Degrading Hydrocarboniphaga effusa Strain AP103T (ATCC BAA-332T).</title>
        <authorList>
            <person name="Chang H.K."/>
            <person name="Zylstra G.J."/>
            <person name="Chae J.C."/>
        </authorList>
    </citation>
    <scope>NUCLEOTIDE SEQUENCE [LARGE SCALE GENOMIC DNA]</scope>
    <source>
        <strain evidence="8 9">AP103</strain>
    </source>
</reference>
<dbReference type="PANTHER" id="PTHR42711">
    <property type="entry name" value="ABC TRANSPORTER ATP-BINDING PROTEIN"/>
    <property type="match status" value="1"/>
</dbReference>
<evidence type="ECO:0000313" key="8">
    <source>
        <dbReference type="EMBL" id="EIT70143.1"/>
    </source>
</evidence>
<dbReference type="EMBL" id="AKGD01000001">
    <property type="protein sequence ID" value="EIT70143.1"/>
    <property type="molecule type" value="Genomic_DNA"/>
</dbReference>
<dbReference type="STRING" id="1172194.WQQ_00930"/>
<dbReference type="InterPro" id="IPR003593">
    <property type="entry name" value="AAA+_ATPase"/>
</dbReference>
<accession>I8T8R2</accession>
<evidence type="ECO:0000256" key="4">
    <source>
        <dbReference type="ARBA" id="ARBA00022741"/>
    </source>
</evidence>
<comment type="similarity">
    <text evidence="1">Belongs to the ABC transporter superfamily.</text>
</comment>
<evidence type="ECO:0000256" key="5">
    <source>
        <dbReference type="ARBA" id="ARBA00022840"/>
    </source>
</evidence>
<sequence>MRFPWQAWRLSPLSKLVNPKPSSPVLQVSGLGKRYGERAAVSDVSFEVGRNEIVGLLGPNGAGKTTTLNMVLGVLEPSAGRILIEGFDVQRQRRKALERTNFAAVYAPLPGNLTVYENLRFFGLLYAVRNLARRIETLIEQFDLVRFRDTRCGVLSSGEQTRVCLAKAMLNMPQLLLLDEPTASLDPATARDIRAQIKAIATHGSGGILWTSHNMLEVQEVCDRVLFLSRGRILLQGDPRTLPQQHGEATLDDLFVKLAHANAAQNAEGTE</sequence>
<dbReference type="Proteomes" id="UP000003704">
    <property type="component" value="Unassembled WGS sequence"/>
</dbReference>
<keyword evidence="4" id="KW-0547">Nucleotide-binding</keyword>
<dbReference type="Pfam" id="PF00005">
    <property type="entry name" value="ABC_tran"/>
    <property type="match status" value="1"/>
</dbReference>
<dbReference type="InterPro" id="IPR017871">
    <property type="entry name" value="ABC_transporter-like_CS"/>
</dbReference>